<feature type="transmembrane region" description="Helical" evidence="6">
    <location>
        <begin position="340"/>
        <end position="365"/>
    </location>
</feature>
<feature type="transmembrane region" description="Helical" evidence="6">
    <location>
        <begin position="43"/>
        <end position="64"/>
    </location>
</feature>
<dbReference type="EMBL" id="LBJM01000045">
    <property type="protein sequence ID" value="RXH40065.1"/>
    <property type="molecule type" value="Genomic_DNA"/>
</dbReference>
<evidence type="ECO:0008006" key="9">
    <source>
        <dbReference type="Google" id="ProtNLM"/>
    </source>
</evidence>
<accession>A0A4Q0SK30</accession>
<feature type="transmembrane region" description="Helical" evidence="6">
    <location>
        <begin position="431"/>
        <end position="450"/>
    </location>
</feature>
<sequence>MLRQLIRNTLISSAAFGIAAVLGLVVIPVIIRTWGVTEFGLIVLARILLPSGMMGLLDLGLSEVTTQAVARAREHRNWRVAGQQLALLTVMAAVLAGLLAVTIWISAPYLTIALRVDTAHADRFLQILRYTALANLVLIPALVWEGIVKGFERYNVLRLAEVSSTIAYVACTVWAASAAASFELVAYIYLASTLMRACLVFTAAFVAVVRKVRLAMWDAPIRRELFHRCALFAQGKLTGGLALPIQPFLVGLLFGPKGVGVYDTLVRLPRVSKIVVGLLTSALLPVASRLDERGNAAAFQRLGEFGLIILPMFTVPPLMAAAMLSREIMQVWIGPQMAPYAFWMGLSFVVPICAQYLAFGNVMFLTRTDVQSRLNRLMIYQLAVWAAVAVATLHLFDERALILGQVVGNAVILPLQIGAVSRGLQLDSYRLIRALLAQAVIFVVLGLLLLELADHLAIDSFWGLGLAIASFCAVSWAIQYFLVLEDRQRAIFAELGHRFGWAST</sequence>
<reference evidence="7 8" key="1">
    <citation type="submission" date="2015-04" db="EMBL/GenBank/DDBJ databases">
        <title>Comparative genomics of rhizobia nodulating Arachis hypogaea in China.</title>
        <authorList>
            <person name="Li Y."/>
        </authorList>
    </citation>
    <scope>NUCLEOTIDE SEQUENCE [LARGE SCALE GENOMIC DNA]</scope>
    <source>
        <strain evidence="7 8">CCBAU 51787</strain>
    </source>
</reference>
<evidence type="ECO:0000256" key="6">
    <source>
        <dbReference type="SAM" id="Phobius"/>
    </source>
</evidence>
<comment type="subcellular location">
    <subcellularLocation>
        <location evidence="1">Cell membrane</location>
        <topology evidence="1">Multi-pass membrane protein</topology>
    </subcellularLocation>
</comment>
<dbReference type="PANTHER" id="PTHR30250:SF26">
    <property type="entry name" value="PSMA PROTEIN"/>
    <property type="match status" value="1"/>
</dbReference>
<evidence type="ECO:0000256" key="2">
    <source>
        <dbReference type="ARBA" id="ARBA00022475"/>
    </source>
</evidence>
<organism evidence="7 8">
    <name type="scientific">Bradyrhizobium zhanjiangense</name>
    <dbReference type="NCBI Taxonomy" id="1325107"/>
    <lineage>
        <taxon>Bacteria</taxon>
        <taxon>Pseudomonadati</taxon>
        <taxon>Pseudomonadota</taxon>
        <taxon>Alphaproteobacteria</taxon>
        <taxon>Hyphomicrobiales</taxon>
        <taxon>Nitrobacteraceae</taxon>
        <taxon>Bradyrhizobium</taxon>
    </lineage>
</organism>
<proteinExistence type="predicted"/>
<evidence type="ECO:0000256" key="4">
    <source>
        <dbReference type="ARBA" id="ARBA00022989"/>
    </source>
</evidence>
<protein>
    <recommendedName>
        <fullName evidence="9">Polysaccharide biosynthesis protein C-terminal domain-containing protein</fullName>
    </recommendedName>
</protein>
<dbReference type="PANTHER" id="PTHR30250">
    <property type="entry name" value="PST FAMILY PREDICTED COLANIC ACID TRANSPORTER"/>
    <property type="match status" value="1"/>
</dbReference>
<evidence type="ECO:0000313" key="7">
    <source>
        <dbReference type="EMBL" id="RXH40065.1"/>
    </source>
</evidence>
<feature type="transmembrane region" description="Helical" evidence="6">
    <location>
        <begin position="85"/>
        <end position="107"/>
    </location>
</feature>
<comment type="caution">
    <text evidence="7">The sequence shown here is derived from an EMBL/GenBank/DDBJ whole genome shotgun (WGS) entry which is preliminary data.</text>
</comment>
<feature type="transmembrane region" description="Helical" evidence="6">
    <location>
        <begin position="462"/>
        <end position="483"/>
    </location>
</feature>
<evidence type="ECO:0000256" key="1">
    <source>
        <dbReference type="ARBA" id="ARBA00004651"/>
    </source>
</evidence>
<evidence type="ECO:0000313" key="8">
    <source>
        <dbReference type="Proteomes" id="UP000290565"/>
    </source>
</evidence>
<dbReference type="Proteomes" id="UP000290565">
    <property type="component" value="Unassembled WGS sequence"/>
</dbReference>
<dbReference type="InterPro" id="IPR050833">
    <property type="entry name" value="Poly_Biosynth_Transport"/>
</dbReference>
<feature type="transmembrane region" description="Helical" evidence="6">
    <location>
        <begin position="186"/>
        <end position="209"/>
    </location>
</feature>
<dbReference type="AlphaFoldDB" id="A0A4Q0SK30"/>
<feature type="transmembrane region" description="Helical" evidence="6">
    <location>
        <begin position="302"/>
        <end position="320"/>
    </location>
</feature>
<feature type="transmembrane region" description="Helical" evidence="6">
    <location>
        <begin position="402"/>
        <end position="419"/>
    </location>
</feature>
<dbReference type="GO" id="GO:0005886">
    <property type="term" value="C:plasma membrane"/>
    <property type="evidence" value="ECO:0007669"/>
    <property type="project" value="UniProtKB-SubCell"/>
</dbReference>
<keyword evidence="4 6" id="KW-1133">Transmembrane helix</keyword>
<feature type="transmembrane region" description="Helical" evidence="6">
    <location>
        <begin position="377"/>
        <end position="396"/>
    </location>
</feature>
<keyword evidence="5 6" id="KW-0472">Membrane</keyword>
<feature type="transmembrane region" description="Helical" evidence="6">
    <location>
        <begin position="159"/>
        <end position="180"/>
    </location>
</feature>
<feature type="transmembrane region" description="Helical" evidence="6">
    <location>
        <begin position="127"/>
        <end position="147"/>
    </location>
</feature>
<keyword evidence="2" id="KW-1003">Cell membrane</keyword>
<evidence type="ECO:0000256" key="3">
    <source>
        <dbReference type="ARBA" id="ARBA00022692"/>
    </source>
</evidence>
<name>A0A4Q0SK30_9BRAD</name>
<feature type="transmembrane region" description="Helical" evidence="6">
    <location>
        <begin position="12"/>
        <end position="31"/>
    </location>
</feature>
<gene>
    <name evidence="7" type="ORF">XH94_15075</name>
</gene>
<keyword evidence="3 6" id="KW-0812">Transmembrane</keyword>
<evidence type="ECO:0000256" key="5">
    <source>
        <dbReference type="ARBA" id="ARBA00023136"/>
    </source>
</evidence>